<name>A0ACC0P423_RHOML</name>
<accession>A0ACC0P423</accession>
<comment type="caution">
    <text evidence="1">The sequence shown here is derived from an EMBL/GenBank/DDBJ whole genome shotgun (WGS) entry which is preliminary data.</text>
</comment>
<proteinExistence type="predicted"/>
<dbReference type="EMBL" id="CM046391">
    <property type="protein sequence ID" value="KAI8560403.1"/>
    <property type="molecule type" value="Genomic_DNA"/>
</dbReference>
<gene>
    <name evidence="1" type="ORF">RHMOL_Rhmol04G0252600</name>
</gene>
<protein>
    <submittedName>
        <fullName evidence="1">Uncharacterized protein</fullName>
    </submittedName>
</protein>
<evidence type="ECO:0000313" key="1">
    <source>
        <dbReference type="EMBL" id="KAI8560403.1"/>
    </source>
</evidence>
<reference evidence="1" key="1">
    <citation type="submission" date="2022-02" db="EMBL/GenBank/DDBJ databases">
        <title>Plant Genome Project.</title>
        <authorList>
            <person name="Zhang R.-G."/>
        </authorList>
    </citation>
    <scope>NUCLEOTIDE SEQUENCE</scope>
    <source>
        <strain evidence="1">AT1</strain>
    </source>
</reference>
<keyword evidence="2" id="KW-1185">Reference proteome</keyword>
<sequence>MYIVSRNPKHDKYYLTTRQYFDHLVDRLYDSKKYGSVLVKCANRDAPSLLGYKPTYSGFALRKDKSKMVRKALDLSTVAGQALQRQYLAQDLSTSNLPVRQEQPEQVQTEQQEQEDQPPVTSTQPPRSSRRRGIHSAGEREDQGARKKSRVAEDDVAFIGADGAVDGDTMEPVEPQEIFAPSFKCPDGHVITAGNSLSVNPLLAMTLLKRVALPKDMEGLHTGKANNMAELCLFLVKAGQCASRAFTDMDVFLETKRSQRADLQAQRKEMEKALDKVEALEAKVANAATVKEERDRLLLEVQSLTAEWDQLKDEKKRSEEELSKLLEDAGDAGFNEAGEDYKKQVEDLVGLDYAEVPKDDHRREPPVVPPVDLPGPLPQAEQPNPITSTPPNPVDFAITSPNPVDNSVEA</sequence>
<dbReference type="Proteomes" id="UP001062846">
    <property type="component" value="Chromosome 4"/>
</dbReference>
<organism evidence="1 2">
    <name type="scientific">Rhododendron molle</name>
    <name type="common">Chinese azalea</name>
    <name type="synonym">Azalea mollis</name>
    <dbReference type="NCBI Taxonomy" id="49168"/>
    <lineage>
        <taxon>Eukaryota</taxon>
        <taxon>Viridiplantae</taxon>
        <taxon>Streptophyta</taxon>
        <taxon>Embryophyta</taxon>
        <taxon>Tracheophyta</taxon>
        <taxon>Spermatophyta</taxon>
        <taxon>Magnoliopsida</taxon>
        <taxon>eudicotyledons</taxon>
        <taxon>Gunneridae</taxon>
        <taxon>Pentapetalae</taxon>
        <taxon>asterids</taxon>
        <taxon>Ericales</taxon>
        <taxon>Ericaceae</taxon>
        <taxon>Ericoideae</taxon>
        <taxon>Rhodoreae</taxon>
        <taxon>Rhododendron</taxon>
    </lineage>
</organism>
<evidence type="ECO:0000313" key="2">
    <source>
        <dbReference type="Proteomes" id="UP001062846"/>
    </source>
</evidence>